<evidence type="ECO:0000313" key="3">
    <source>
        <dbReference type="Proteomes" id="UP000009058"/>
    </source>
</evidence>
<reference evidence="2 3" key="1">
    <citation type="journal article" date="2005" name="Nature">
        <title>The genome sequence of the rice blast fungus Magnaporthe grisea.</title>
        <authorList>
            <person name="Dean R.A."/>
            <person name="Talbot N.J."/>
            <person name="Ebbole D.J."/>
            <person name="Farman M.L."/>
            <person name="Mitchell T.K."/>
            <person name="Orbach M.J."/>
            <person name="Thon M."/>
            <person name="Kulkarni R."/>
            <person name="Xu J.R."/>
            <person name="Pan H."/>
            <person name="Read N.D."/>
            <person name="Lee Y.H."/>
            <person name="Carbone I."/>
            <person name="Brown D."/>
            <person name="Oh Y.Y."/>
            <person name="Donofrio N."/>
            <person name="Jeong J.S."/>
            <person name="Soanes D.M."/>
            <person name="Djonovic S."/>
            <person name="Kolomiets E."/>
            <person name="Rehmeyer C."/>
            <person name="Li W."/>
            <person name="Harding M."/>
            <person name="Kim S."/>
            <person name="Lebrun M.H."/>
            <person name="Bohnert H."/>
            <person name="Coughlan S."/>
            <person name="Butler J."/>
            <person name="Calvo S."/>
            <person name="Ma L.J."/>
            <person name="Nicol R."/>
            <person name="Purcell S."/>
            <person name="Nusbaum C."/>
            <person name="Galagan J.E."/>
            <person name="Birren B.W."/>
        </authorList>
    </citation>
    <scope>NUCLEOTIDE SEQUENCE [LARGE SCALE GENOMIC DNA]</scope>
    <source>
        <strain evidence="2">70-15</strain>
        <strain evidence="3">70-15 / ATCC MYA-4617 / FGSC 8958</strain>
    </source>
</reference>
<accession>G4NBK1</accession>
<sequence>MPSEISLRESCQRNVTPAYTCYFSKMIMQIIQPSLMRDAYDTTGVPKPPPPKPR</sequence>
<dbReference type="HOGENOM" id="CLU_3050806_0_0_1"/>
<protein>
    <submittedName>
        <fullName evidence="2">Uncharacterized protein</fullName>
    </submittedName>
</protein>
<dbReference type="GeneID" id="12985992"/>
<dbReference type="KEGG" id="mgr:MGG_17295"/>
<dbReference type="OrthoDB" id="5256513at2759"/>
<dbReference type="Proteomes" id="UP000009058">
    <property type="component" value="Chromosome 5"/>
</dbReference>
<dbReference type="VEuPathDB" id="FungiDB:MGG_17295"/>
<keyword evidence="3" id="KW-1185">Reference proteome</keyword>
<organism evidence="2 3">
    <name type="scientific">Pyricularia oryzae (strain 70-15 / ATCC MYA-4617 / FGSC 8958)</name>
    <name type="common">Rice blast fungus</name>
    <name type="synonym">Magnaporthe oryzae</name>
    <dbReference type="NCBI Taxonomy" id="242507"/>
    <lineage>
        <taxon>Eukaryota</taxon>
        <taxon>Fungi</taxon>
        <taxon>Dikarya</taxon>
        <taxon>Ascomycota</taxon>
        <taxon>Pezizomycotina</taxon>
        <taxon>Sordariomycetes</taxon>
        <taxon>Sordariomycetidae</taxon>
        <taxon>Magnaporthales</taxon>
        <taxon>Pyriculariaceae</taxon>
        <taxon>Pyricularia</taxon>
    </lineage>
</organism>
<dbReference type="EMBL" id="CM001236">
    <property type="protein sequence ID" value="EHA47165.1"/>
    <property type="molecule type" value="Genomic_DNA"/>
</dbReference>
<reference evidence="2" key="2">
    <citation type="submission" date="2011-05" db="EMBL/GenBank/DDBJ databases">
        <title>The Genome Sequence of Magnaporthe oryzae 70-15.</title>
        <authorList>
            <person name="Ma L.-J."/>
            <person name="Dean R.A."/>
            <person name="Gowda M."/>
            <person name="Nunes C."/>
            <person name="Young S.K."/>
            <person name="Zeng Q."/>
            <person name="Gargeya S."/>
            <person name="Fitzgerald M."/>
            <person name="Haas B."/>
            <person name="Abouelleil A."/>
            <person name="Alvarado L."/>
            <person name="Arachchi H.M."/>
            <person name="Berlin A."/>
            <person name="Brown A."/>
            <person name="Chapman S.B."/>
            <person name="Chen Z."/>
            <person name="Dunbar C."/>
            <person name="Freedman E."/>
            <person name="Gearin G."/>
            <person name="Gellesch M."/>
            <person name="Goldberg J."/>
            <person name="Griggs A."/>
            <person name="Gujja S."/>
            <person name="Heiman D."/>
            <person name="Howarth C."/>
            <person name="Larson L."/>
            <person name="Lui A."/>
            <person name="MacDonald P.J.P."/>
            <person name="Mehta T."/>
            <person name="Montmayeur A."/>
            <person name="Murphy C."/>
            <person name="Neiman D."/>
            <person name="Pearson M."/>
            <person name="Priest M."/>
            <person name="Roberts A."/>
            <person name="Saif S."/>
            <person name="Shea T."/>
            <person name="Shenoy N."/>
            <person name="Sisk P."/>
            <person name="Stolte C."/>
            <person name="Sykes S."/>
            <person name="Yandava C."/>
            <person name="Wortman J."/>
            <person name="Nusbaum C."/>
            <person name="Birren B."/>
        </authorList>
    </citation>
    <scope>NUCLEOTIDE SEQUENCE</scope>
    <source>
        <strain evidence="2">70-15</strain>
    </source>
</reference>
<dbReference type="RefSeq" id="XP_003719532.1">
    <property type="nucleotide sequence ID" value="XM_003719484.1"/>
</dbReference>
<dbReference type="KEGG" id="mgr:MGG_17650"/>
<dbReference type="AlphaFoldDB" id="G4NBK1"/>
<name>G4NBK1_PYRO7</name>
<dbReference type="RefSeq" id="XP_003717690.1">
    <property type="nucleotide sequence ID" value="XM_003717642.1"/>
</dbReference>
<gene>
    <name evidence="2" type="ORF">MGG_17295</name>
    <name evidence="1" type="ORF">MGG_17650</name>
</gene>
<dbReference type="EMBL" id="CM001235">
    <property type="protein sequence ID" value="EHA48106.1"/>
    <property type="molecule type" value="Genomic_DNA"/>
</dbReference>
<proteinExistence type="predicted"/>
<dbReference type="Proteomes" id="UP000009058">
    <property type="component" value="Chromosome 6"/>
</dbReference>
<dbReference type="GeneID" id="12986623"/>
<dbReference type="VEuPathDB" id="FungiDB:MGG_17650"/>
<evidence type="ECO:0000313" key="1">
    <source>
        <dbReference type="EMBL" id="EHA47165.1"/>
    </source>
</evidence>
<evidence type="ECO:0000313" key="2">
    <source>
        <dbReference type="EMBL" id="EHA48106.1"/>
    </source>
</evidence>